<dbReference type="Proteomes" id="UP000665020">
    <property type="component" value="Chromosome"/>
</dbReference>
<name>A0A8A7KDI8_9FIRM</name>
<evidence type="ECO:0000313" key="2">
    <source>
        <dbReference type="Proteomes" id="UP000665020"/>
    </source>
</evidence>
<proteinExistence type="predicted"/>
<reference evidence="1" key="1">
    <citation type="submission" date="2019-12" db="EMBL/GenBank/DDBJ databases">
        <authorList>
            <person name="zhang j."/>
            <person name="sun C.M."/>
        </authorList>
    </citation>
    <scope>NUCLEOTIDE SEQUENCE</scope>
    <source>
        <strain evidence="1">NS-1</strain>
    </source>
</reference>
<keyword evidence="1" id="KW-0378">Hydrolase</keyword>
<dbReference type="InterPro" id="IPR009665">
    <property type="entry name" value="YyaC"/>
</dbReference>
<keyword evidence="2" id="KW-1185">Reference proteome</keyword>
<dbReference type="NCBIfam" id="TIGR02841">
    <property type="entry name" value="spore_YyaC"/>
    <property type="match status" value="1"/>
</dbReference>
<dbReference type="GO" id="GO:0008233">
    <property type="term" value="F:peptidase activity"/>
    <property type="evidence" value="ECO:0007669"/>
    <property type="project" value="UniProtKB-KW"/>
</dbReference>
<protein>
    <submittedName>
        <fullName evidence="1">Spore protease YyaC</fullName>
    </submittedName>
</protein>
<dbReference type="RefSeq" id="WP_230868179.1">
    <property type="nucleotide sequence ID" value="NZ_CP046640.1"/>
</dbReference>
<dbReference type="AlphaFoldDB" id="A0A8A7KDI8"/>
<dbReference type="GO" id="GO:0006508">
    <property type="term" value="P:proteolysis"/>
    <property type="evidence" value="ECO:0007669"/>
    <property type="project" value="UniProtKB-KW"/>
</dbReference>
<dbReference type="EMBL" id="CP046640">
    <property type="protein sequence ID" value="QTL99856.1"/>
    <property type="molecule type" value="Genomic_DNA"/>
</dbReference>
<evidence type="ECO:0000313" key="1">
    <source>
        <dbReference type="EMBL" id="QTL99856.1"/>
    </source>
</evidence>
<gene>
    <name evidence="1" type="primary">yyaC</name>
    <name evidence="1" type="ORF">GM661_18790</name>
</gene>
<sequence>MFFEKKRVHIDDNNSDVLLKSIIYNQAVKQNYTIDKELIILCIGTDRSTGDSLGPLTGTLLKKLPFFNANIIGTVHNPVHASNLKEIIELINTKYNNSFIIAIDAGLGKQSSVGYIDVKKGPLQPGTGVNKKLPEIGDMHITGLVNIGGYMEYLVLQSTRLSIVLKMAETISSALEMAVNTFHKEMSAID</sequence>
<organism evidence="1 2">
    <name type="scientific">Iocasia fonsfrigidae</name>
    <dbReference type="NCBI Taxonomy" id="2682810"/>
    <lineage>
        <taxon>Bacteria</taxon>
        <taxon>Bacillati</taxon>
        <taxon>Bacillota</taxon>
        <taxon>Clostridia</taxon>
        <taxon>Halanaerobiales</taxon>
        <taxon>Halanaerobiaceae</taxon>
        <taxon>Iocasia</taxon>
    </lineage>
</organism>
<dbReference type="InterPro" id="IPR023430">
    <property type="entry name" value="Pept_HybD-like_dom_sf"/>
</dbReference>
<dbReference type="SUPFAM" id="SSF53163">
    <property type="entry name" value="HybD-like"/>
    <property type="match status" value="1"/>
</dbReference>
<keyword evidence="1" id="KW-0645">Protease</keyword>
<dbReference type="Pfam" id="PF06866">
    <property type="entry name" value="DUF1256"/>
    <property type="match status" value="1"/>
</dbReference>
<dbReference type="KEGG" id="ifn:GM661_18790"/>
<accession>A0A8A7KDI8</accession>